<dbReference type="Proteomes" id="UP000800082">
    <property type="component" value="Unassembled WGS sequence"/>
</dbReference>
<evidence type="ECO:0000256" key="1">
    <source>
        <dbReference type="SAM" id="MobiDB-lite"/>
    </source>
</evidence>
<name>A0A6A5RJ59_9PLEO</name>
<feature type="compositionally biased region" description="Low complexity" evidence="1">
    <location>
        <begin position="11"/>
        <end position="29"/>
    </location>
</feature>
<protein>
    <submittedName>
        <fullName evidence="2">Uncharacterized protein</fullName>
    </submittedName>
</protein>
<dbReference type="EMBL" id="ML978971">
    <property type="protein sequence ID" value="KAF1927669.1"/>
    <property type="molecule type" value="Genomic_DNA"/>
</dbReference>
<dbReference type="AlphaFoldDB" id="A0A6A5RJ59"/>
<reference evidence="2" key="1">
    <citation type="journal article" date="2020" name="Stud. Mycol.">
        <title>101 Dothideomycetes genomes: a test case for predicting lifestyles and emergence of pathogens.</title>
        <authorList>
            <person name="Haridas S."/>
            <person name="Albert R."/>
            <person name="Binder M."/>
            <person name="Bloem J."/>
            <person name="Labutti K."/>
            <person name="Salamov A."/>
            <person name="Andreopoulos B."/>
            <person name="Baker S."/>
            <person name="Barry K."/>
            <person name="Bills G."/>
            <person name="Bluhm B."/>
            <person name="Cannon C."/>
            <person name="Castanera R."/>
            <person name="Culley D."/>
            <person name="Daum C."/>
            <person name="Ezra D."/>
            <person name="Gonzalez J."/>
            <person name="Henrissat B."/>
            <person name="Kuo A."/>
            <person name="Liang C."/>
            <person name="Lipzen A."/>
            <person name="Lutzoni F."/>
            <person name="Magnuson J."/>
            <person name="Mondo S."/>
            <person name="Nolan M."/>
            <person name="Ohm R."/>
            <person name="Pangilinan J."/>
            <person name="Park H.-J."/>
            <person name="Ramirez L."/>
            <person name="Alfaro M."/>
            <person name="Sun H."/>
            <person name="Tritt A."/>
            <person name="Yoshinaga Y."/>
            <person name="Zwiers L.-H."/>
            <person name="Turgeon B."/>
            <person name="Goodwin S."/>
            <person name="Spatafora J."/>
            <person name="Crous P."/>
            <person name="Grigoriev I."/>
        </authorList>
    </citation>
    <scope>NUCLEOTIDE SEQUENCE</scope>
    <source>
        <strain evidence="2">CBS 183.55</strain>
    </source>
</reference>
<evidence type="ECO:0000313" key="2">
    <source>
        <dbReference type="EMBL" id="KAF1927669.1"/>
    </source>
</evidence>
<keyword evidence="3" id="KW-1185">Reference proteome</keyword>
<sequence length="115" mass="12941">MYGYSDCYRMPRSTYTGRRGRPPRSSSLGSRERPFLPYKISEPDSDGGPSRHFYPSRVSKPPRAPKPPRGRRRYNSSMYNSYGSFSGYSGGYDSLYGRHGGYCGGCFQTTIPILA</sequence>
<feature type="region of interest" description="Disordered" evidence="1">
    <location>
        <begin position="1"/>
        <end position="76"/>
    </location>
</feature>
<proteinExistence type="predicted"/>
<evidence type="ECO:0000313" key="3">
    <source>
        <dbReference type="Proteomes" id="UP000800082"/>
    </source>
</evidence>
<gene>
    <name evidence="2" type="ORF">M421DRAFT_93057</name>
</gene>
<organism evidence="2 3">
    <name type="scientific">Didymella exigua CBS 183.55</name>
    <dbReference type="NCBI Taxonomy" id="1150837"/>
    <lineage>
        <taxon>Eukaryota</taxon>
        <taxon>Fungi</taxon>
        <taxon>Dikarya</taxon>
        <taxon>Ascomycota</taxon>
        <taxon>Pezizomycotina</taxon>
        <taxon>Dothideomycetes</taxon>
        <taxon>Pleosporomycetidae</taxon>
        <taxon>Pleosporales</taxon>
        <taxon>Pleosporineae</taxon>
        <taxon>Didymellaceae</taxon>
        <taxon>Didymella</taxon>
    </lineage>
</organism>
<accession>A0A6A5RJ59</accession>
<dbReference type="RefSeq" id="XP_033447921.1">
    <property type="nucleotide sequence ID" value="XM_033598082.1"/>
</dbReference>
<dbReference type="GeneID" id="54355749"/>